<organism evidence="2 3">
    <name type="scientific">Gigaspora margarita</name>
    <dbReference type="NCBI Taxonomy" id="4874"/>
    <lineage>
        <taxon>Eukaryota</taxon>
        <taxon>Fungi</taxon>
        <taxon>Fungi incertae sedis</taxon>
        <taxon>Mucoromycota</taxon>
        <taxon>Glomeromycotina</taxon>
        <taxon>Glomeromycetes</taxon>
        <taxon>Diversisporales</taxon>
        <taxon>Gigasporaceae</taxon>
        <taxon>Gigaspora</taxon>
    </lineage>
</organism>
<proteinExistence type="predicted"/>
<dbReference type="InterPro" id="IPR058547">
    <property type="entry name" value="Pelota_N"/>
</dbReference>
<evidence type="ECO:0000313" key="3">
    <source>
        <dbReference type="Proteomes" id="UP000789901"/>
    </source>
</evidence>
<protein>
    <submittedName>
        <fullName evidence="2">33890_t:CDS:1</fullName>
    </submittedName>
</protein>
<accession>A0ABN7WLJ6</accession>
<dbReference type="Pfam" id="PF26356">
    <property type="entry name" value="Pelota_N"/>
    <property type="match status" value="1"/>
</dbReference>
<evidence type="ECO:0000259" key="1">
    <source>
        <dbReference type="Pfam" id="PF26356"/>
    </source>
</evidence>
<keyword evidence="3" id="KW-1185">Reference proteome</keyword>
<evidence type="ECO:0000313" key="2">
    <source>
        <dbReference type="EMBL" id="CAG8835261.1"/>
    </source>
</evidence>
<sequence>RVQNRSSTGSVESYRIRLNLTITVDDIDFDLRGDLLRIKEHNIAENKYVKIVFIFV</sequence>
<gene>
    <name evidence="2" type="ORF">GMARGA_LOCUS32484</name>
</gene>
<feature type="domain" description="Pelota N-terminal" evidence="1">
    <location>
        <begin position="1"/>
        <end position="51"/>
    </location>
</feature>
<dbReference type="SUPFAM" id="SSF159065">
    <property type="entry name" value="Dom34/Pelota N-terminal domain-like"/>
    <property type="match status" value="1"/>
</dbReference>
<comment type="caution">
    <text evidence="2">The sequence shown here is derived from an EMBL/GenBank/DDBJ whole genome shotgun (WGS) entry which is preliminary data.</text>
</comment>
<name>A0ABN7WLJ6_GIGMA</name>
<dbReference type="Gene3D" id="2.30.30.870">
    <property type="entry name" value="Pelota, domain A"/>
    <property type="match status" value="1"/>
</dbReference>
<dbReference type="InterPro" id="IPR038069">
    <property type="entry name" value="Pelota/DOM34_N"/>
</dbReference>
<feature type="non-terminal residue" evidence="2">
    <location>
        <position position="1"/>
    </location>
</feature>
<dbReference type="Proteomes" id="UP000789901">
    <property type="component" value="Unassembled WGS sequence"/>
</dbReference>
<dbReference type="EMBL" id="CAJVQB010051111">
    <property type="protein sequence ID" value="CAG8835261.1"/>
    <property type="molecule type" value="Genomic_DNA"/>
</dbReference>
<reference evidence="2 3" key="1">
    <citation type="submission" date="2021-06" db="EMBL/GenBank/DDBJ databases">
        <authorList>
            <person name="Kallberg Y."/>
            <person name="Tangrot J."/>
            <person name="Rosling A."/>
        </authorList>
    </citation>
    <scope>NUCLEOTIDE SEQUENCE [LARGE SCALE GENOMIC DNA]</scope>
    <source>
        <strain evidence="2 3">120-4 pot B 10/14</strain>
    </source>
</reference>